<dbReference type="Gramene" id="KCW47350">
    <property type="protein sequence ID" value="KCW47350"/>
    <property type="gene ID" value="EUGRSUZ_K01138"/>
</dbReference>
<accession>A0A059A1Z9</accession>
<feature type="transmembrane region" description="Helical" evidence="1">
    <location>
        <begin position="28"/>
        <end position="51"/>
    </location>
</feature>
<gene>
    <name evidence="2" type="ORF">EUGRSUZ_K01138</name>
</gene>
<protein>
    <submittedName>
        <fullName evidence="2">Uncharacterized protein</fullName>
    </submittedName>
</protein>
<name>A0A059A1Z9_EUCGR</name>
<keyword evidence="1" id="KW-0472">Membrane</keyword>
<dbReference type="InParanoid" id="A0A059A1Z9"/>
<dbReference type="AlphaFoldDB" id="A0A059A1Z9"/>
<proteinExistence type="predicted"/>
<keyword evidence="1" id="KW-1133">Transmembrane helix</keyword>
<reference evidence="2" key="1">
    <citation type="submission" date="2013-07" db="EMBL/GenBank/DDBJ databases">
        <title>The genome of Eucalyptus grandis.</title>
        <authorList>
            <person name="Schmutz J."/>
            <person name="Hayes R."/>
            <person name="Myburg A."/>
            <person name="Tuskan G."/>
            <person name="Grattapaglia D."/>
            <person name="Rokhsar D.S."/>
        </authorList>
    </citation>
    <scope>NUCLEOTIDE SEQUENCE</scope>
    <source>
        <tissue evidence="2">Leaf extractions</tissue>
    </source>
</reference>
<organism evidence="2">
    <name type="scientific">Eucalyptus grandis</name>
    <name type="common">Flooded gum</name>
    <dbReference type="NCBI Taxonomy" id="71139"/>
    <lineage>
        <taxon>Eukaryota</taxon>
        <taxon>Viridiplantae</taxon>
        <taxon>Streptophyta</taxon>
        <taxon>Embryophyta</taxon>
        <taxon>Tracheophyta</taxon>
        <taxon>Spermatophyta</taxon>
        <taxon>Magnoliopsida</taxon>
        <taxon>eudicotyledons</taxon>
        <taxon>Gunneridae</taxon>
        <taxon>Pentapetalae</taxon>
        <taxon>rosids</taxon>
        <taxon>malvids</taxon>
        <taxon>Myrtales</taxon>
        <taxon>Myrtaceae</taxon>
        <taxon>Myrtoideae</taxon>
        <taxon>Eucalypteae</taxon>
        <taxon>Eucalyptus</taxon>
    </lineage>
</organism>
<dbReference type="EMBL" id="KK198763">
    <property type="protein sequence ID" value="KCW47350.1"/>
    <property type="molecule type" value="Genomic_DNA"/>
</dbReference>
<evidence type="ECO:0000256" key="1">
    <source>
        <dbReference type="SAM" id="Phobius"/>
    </source>
</evidence>
<sequence>MMRKFIARYCVDFESAGVRGGDDGSGLLLLKAGVIFAVCWMLASIIVFSCANEGNCWKIRKKIPVYHSEINYVSYLTRYKL</sequence>
<evidence type="ECO:0000313" key="2">
    <source>
        <dbReference type="EMBL" id="KCW47350.1"/>
    </source>
</evidence>
<keyword evidence="1" id="KW-0812">Transmembrane</keyword>